<proteinExistence type="predicted"/>
<protein>
    <submittedName>
        <fullName evidence="1">Uncharacterized protein</fullName>
    </submittedName>
</protein>
<reference evidence="1 2" key="1">
    <citation type="journal article" date="2016" name="Nat. Commun.">
        <title>Thousands of microbial genomes shed light on interconnected biogeochemical processes in an aquifer system.</title>
        <authorList>
            <person name="Anantharaman K."/>
            <person name="Brown C.T."/>
            <person name="Hug L.A."/>
            <person name="Sharon I."/>
            <person name="Castelle C.J."/>
            <person name="Probst A.J."/>
            <person name="Thomas B.C."/>
            <person name="Singh A."/>
            <person name="Wilkins M.J."/>
            <person name="Karaoz U."/>
            <person name="Brodie E.L."/>
            <person name="Williams K.H."/>
            <person name="Hubbard S.S."/>
            <person name="Banfield J.F."/>
        </authorList>
    </citation>
    <scope>NUCLEOTIDE SEQUENCE [LARGE SCALE GENOMIC DNA]</scope>
</reference>
<gene>
    <name evidence="1" type="ORF">A2Z22_00575</name>
</gene>
<dbReference type="Proteomes" id="UP000177053">
    <property type="component" value="Unassembled WGS sequence"/>
</dbReference>
<sequence>MTTNNHSLALANTNNKQRVTLFVNPSILKQARAEAVVEETTLTTLVEKALTNYLPKETVIKKTVIRVSPDP</sequence>
<evidence type="ECO:0000313" key="1">
    <source>
        <dbReference type="EMBL" id="OGM11529.1"/>
    </source>
</evidence>
<accession>A0A1F7X9T1</accession>
<organism evidence="1 2">
    <name type="scientific">Candidatus Woesebacteria bacterium RBG_16_34_12</name>
    <dbReference type="NCBI Taxonomy" id="1802480"/>
    <lineage>
        <taxon>Bacteria</taxon>
        <taxon>Candidatus Woeseibacteriota</taxon>
    </lineage>
</organism>
<dbReference type="AlphaFoldDB" id="A0A1F7X9T1"/>
<dbReference type="EMBL" id="MGFS01000016">
    <property type="protein sequence ID" value="OGM11529.1"/>
    <property type="molecule type" value="Genomic_DNA"/>
</dbReference>
<comment type="caution">
    <text evidence="1">The sequence shown here is derived from an EMBL/GenBank/DDBJ whole genome shotgun (WGS) entry which is preliminary data.</text>
</comment>
<evidence type="ECO:0000313" key="2">
    <source>
        <dbReference type="Proteomes" id="UP000177053"/>
    </source>
</evidence>
<name>A0A1F7X9T1_9BACT</name>